<dbReference type="EMBL" id="DQZW01000177">
    <property type="protein sequence ID" value="HDL89995.1"/>
    <property type="molecule type" value="Genomic_DNA"/>
</dbReference>
<accession>A0A7C0WUQ8</accession>
<dbReference type="Pfam" id="PF17863">
    <property type="entry name" value="AAA_lid_2"/>
    <property type="match status" value="1"/>
</dbReference>
<evidence type="ECO:0000259" key="7">
    <source>
        <dbReference type="PROSITE" id="PS50234"/>
    </source>
</evidence>
<dbReference type="Pfam" id="PF13519">
    <property type="entry name" value="VWA_2"/>
    <property type="match status" value="1"/>
</dbReference>
<dbReference type="GO" id="GO:0005524">
    <property type="term" value="F:ATP binding"/>
    <property type="evidence" value="ECO:0007669"/>
    <property type="project" value="UniProtKB-KW"/>
</dbReference>
<dbReference type="InterPro" id="IPR027417">
    <property type="entry name" value="P-loop_NTPase"/>
</dbReference>
<dbReference type="PROSITE" id="PS50234">
    <property type="entry name" value="VWFA"/>
    <property type="match status" value="1"/>
</dbReference>
<evidence type="ECO:0000256" key="6">
    <source>
        <dbReference type="ARBA" id="ARBA00053551"/>
    </source>
</evidence>
<evidence type="ECO:0000313" key="8">
    <source>
        <dbReference type="EMBL" id="HDL89995.1"/>
    </source>
</evidence>
<dbReference type="InterPro" id="IPR052989">
    <property type="entry name" value="Mg-chelatase_DI-like"/>
</dbReference>
<dbReference type="SUPFAM" id="SSF52540">
    <property type="entry name" value="P-loop containing nucleoside triphosphate hydrolases"/>
    <property type="match status" value="1"/>
</dbReference>
<keyword evidence="4" id="KW-0067">ATP-binding</keyword>
<comment type="similarity">
    <text evidence="2">Belongs to the Mg-chelatase subunits D/I family.</text>
</comment>
<dbReference type="AlphaFoldDB" id="A0A7C0WUQ8"/>
<dbReference type="PANTHER" id="PTHR35023">
    <property type="entry name" value="CHELATASE-RELATED"/>
    <property type="match status" value="1"/>
</dbReference>
<evidence type="ECO:0000256" key="3">
    <source>
        <dbReference type="ARBA" id="ARBA00022741"/>
    </source>
</evidence>
<comment type="caution">
    <text evidence="8">The sequence shown here is derived from an EMBL/GenBank/DDBJ whole genome shotgun (WGS) entry which is preliminary data.</text>
</comment>
<dbReference type="Gene3D" id="3.40.50.410">
    <property type="entry name" value="von Willebrand factor, type A domain"/>
    <property type="match status" value="1"/>
</dbReference>
<evidence type="ECO:0000256" key="1">
    <source>
        <dbReference type="ARBA" id="ARBA00004800"/>
    </source>
</evidence>
<dbReference type="PANTHER" id="PTHR35023:SF1">
    <property type="entry name" value="MG-PROTOPORPHYRIN IX CHELATASE"/>
    <property type="match status" value="1"/>
</dbReference>
<feature type="domain" description="VWFA" evidence="7">
    <location>
        <begin position="473"/>
        <end position="612"/>
    </location>
</feature>
<dbReference type="InterPro" id="IPR041628">
    <property type="entry name" value="ChlI/MoxR_AAA_lid"/>
</dbReference>
<name>A0A7C0WUQ8_9BACT</name>
<organism evidence="8">
    <name type="scientific">Thermodesulforhabdus norvegica</name>
    <dbReference type="NCBI Taxonomy" id="39841"/>
    <lineage>
        <taxon>Bacteria</taxon>
        <taxon>Pseudomonadati</taxon>
        <taxon>Thermodesulfobacteriota</taxon>
        <taxon>Syntrophobacteria</taxon>
        <taxon>Syntrophobacterales</taxon>
        <taxon>Thermodesulforhabdaceae</taxon>
        <taxon>Thermodesulforhabdus</taxon>
    </lineage>
</organism>
<comment type="function">
    <text evidence="6">Involved in bacteriochlorophyll biosynthesis; introduces a magnesium ion into protoporphyrin IX to yield Mg-protoporphyrin IX.</text>
</comment>
<dbReference type="InterPro" id="IPR002035">
    <property type="entry name" value="VWF_A"/>
</dbReference>
<dbReference type="SUPFAM" id="SSF53300">
    <property type="entry name" value="vWA-like"/>
    <property type="match status" value="1"/>
</dbReference>
<keyword evidence="3" id="KW-0547">Nucleotide-binding</keyword>
<comment type="pathway">
    <text evidence="1">Porphyrin-containing compound metabolism; bacteriochlorophyll biosynthesis.</text>
</comment>
<gene>
    <name evidence="8" type="ORF">ENG14_03735</name>
</gene>
<protein>
    <recommendedName>
        <fullName evidence="5">Mg-protoporphyrin IX chelatase</fullName>
    </recommendedName>
</protein>
<reference evidence="8" key="1">
    <citation type="journal article" date="2020" name="mSystems">
        <title>Genome- and Community-Level Interaction Insights into Carbon Utilization and Element Cycling Functions of Hydrothermarchaeota in Hydrothermal Sediment.</title>
        <authorList>
            <person name="Zhou Z."/>
            <person name="Liu Y."/>
            <person name="Xu W."/>
            <person name="Pan J."/>
            <person name="Luo Z.H."/>
            <person name="Li M."/>
        </authorList>
    </citation>
    <scope>NUCLEOTIDE SEQUENCE [LARGE SCALE GENOMIC DNA]</scope>
    <source>
        <strain evidence="8">HyVt-19</strain>
    </source>
</reference>
<dbReference type="Gene3D" id="1.10.8.80">
    <property type="entry name" value="Magnesium chelatase subunit I, C-Terminal domain"/>
    <property type="match status" value="1"/>
</dbReference>
<dbReference type="Proteomes" id="UP000886355">
    <property type="component" value="Unassembled WGS sequence"/>
</dbReference>
<evidence type="ECO:0000256" key="5">
    <source>
        <dbReference type="ARBA" id="ARBA00030759"/>
    </source>
</evidence>
<dbReference type="InterPro" id="IPR036465">
    <property type="entry name" value="vWFA_dom_sf"/>
</dbReference>
<dbReference type="SMART" id="SM00327">
    <property type="entry name" value="VWA"/>
    <property type="match status" value="1"/>
</dbReference>
<dbReference type="Pfam" id="PF01078">
    <property type="entry name" value="Mg_chelatase"/>
    <property type="match status" value="1"/>
</dbReference>
<evidence type="ECO:0000256" key="2">
    <source>
        <dbReference type="ARBA" id="ARBA00005799"/>
    </source>
</evidence>
<evidence type="ECO:0000256" key="4">
    <source>
        <dbReference type="ARBA" id="ARBA00022840"/>
    </source>
</evidence>
<dbReference type="InterPro" id="IPR000523">
    <property type="entry name" value="Mg_chelatse_chII-like_cat_dom"/>
</dbReference>
<sequence length="644" mass="72399">MEKVRFPFSAIVGQELMKKALLLNVVDPSIGGVLIRGQRGTAKSTGLRGLIDLLPEIRVVKHCSFQCDPDDVENLCPECRKRLKDQGTLPVVSRPIRLVNLPIGTTEDRLLGTIDIEEAIKEGKKAFEPGLLAEAHRGILYVDEVNLLNDQIVDLLLDVAASGVNIVEREGIGFSHASRFVLVGTMNPEEGDLRPQLLDRFGLCVTVRAASSVDERLEIIKRRLEFEKDPVAFRARWKHEDDVLREIIKRARQAIHSIEIPEEMYRLAAQLAIAMDTDGHRAEITIIKAARANAALEGRKKVTRTDIELAARLSLPHRVKKNPLEKTEFDEGKIRRIIEENNDRKEKINAEWEPTIQNKPVKADKEIICKSPLECVTHICKGTLPNVMPSIPWHRIQPGNHPGRRFPLPTTQKSGFCSGVRYPTNGDNGHDISIIGTLRAAAPHQKFRNRNGKMVISDSDIRLKKRQRRCGITTVIVVDSSASMRTNDRMSKTKGIIEALIRDLYLKRDRLGIITFRHQQAELLLPITSNMHDAVSRVEELPVGGRTPLALGLDLALRQLKQEVFKNPECVPLLILFSDGRPNVSCFGGDPLDETLAYARETRRLGIQAIFVDTELDPMAMGYGYIIAQRMNATYIPMDRLMKH</sequence>
<proteinExistence type="inferred from homology"/>
<dbReference type="Gene3D" id="3.40.50.300">
    <property type="entry name" value="P-loop containing nucleotide triphosphate hydrolases"/>
    <property type="match status" value="1"/>
</dbReference>